<dbReference type="InterPro" id="IPR051534">
    <property type="entry name" value="CBASS_pafABC_assoc_protein"/>
</dbReference>
<dbReference type="InterPro" id="IPR013196">
    <property type="entry name" value="HTH_11"/>
</dbReference>
<accession>D5WTX8</accession>
<dbReference type="InterPro" id="IPR036388">
    <property type="entry name" value="WH-like_DNA-bd_sf"/>
</dbReference>
<reference evidence="3 4" key="1">
    <citation type="journal article" date="2011" name="Stand. Genomic Sci.">
        <title>Complete genome sequence of the thermophilic, hydrogen-oxidizing Bacillus tusciae type strain (T2) and reclassification in the new genus, Kyrpidia gen. nov. as Kyrpidia tusciae comb. nov. and emendation of the family Alicyclobacillaceae da Costa and Rainey, 2010.</title>
        <authorList>
            <person name="Klenk H.P."/>
            <person name="Lapidus A."/>
            <person name="Chertkov O."/>
            <person name="Copeland A."/>
            <person name="Del Rio T.G."/>
            <person name="Nolan M."/>
            <person name="Lucas S."/>
            <person name="Chen F."/>
            <person name="Tice H."/>
            <person name="Cheng J.F."/>
            <person name="Han C."/>
            <person name="Bruce D."/>
            <person name="Goodwin L."/>
            <person name="Pitluck S."/>
            <person name="Pati A."/>
            <person name="Ivanova N."/>
            <person name="Mavromatis K."/>
            <person name="Daum C."/>
            <person name="Chen A."/>
            <person name="Palaniappan K."/>
            <person name="Chang Y.J."/>
            <person name="Land M."/>
            <person name="Hauser L."/>
            <person name="Jeffries C.D."/>
            <person name="Detter J.C."/>
            <person name="Rohde M."/>
            <person name="Abt B."/>
            <person name="Pukall R."/>
            <person name="Goker M."/>
            <person name="Bristow J."/>
            <person name="Markowitz V."/>
            <person name="Hugenholtz P."/>
            <person name="Eisen J.A."/>
        </authorList>
    </citation>
    <scope>NUCLEOTIDE SEQUENCE [LARGE SCALE GENOMIC DNA]</scope>
    <source>
        <strain evidence="3 4">DSM 2912</strain>
    </source>
</reference>
<dbReference type="InterPro" id="IPR036390">
    <property type="entry name" value="WH_DNA-bd_sf"/>
</dbReference>
<dbReference type="PIRSF" id="PIRSF016838">
    <property type="entry name" value="PafC"/>
    <property type="match status" value="1"/>
</dbReference>
<dbReference type="Pfam" id="PF13280">
    <property type="entry name" value="WYL"/>
    <property type="match status" value="1"/>
</dbReference>
<dbReference type="KEGG" id="bts:Btus_0531"/>
<evidence type="ECO:0000313" key="4">
    <source>
        <dbReference type="Proteomes" id="UP000002368"/>
    </source>
</evidence>
<evidence type="ECO:0000259" key="1">
    <source>
        <dbReference type="Pfam" id="PF08279"/>
    </source>
</evidence>
<gene>
    <name evidence="3" type="ordered locus">Btus_0531</name>
</gene>
<feature type="domain" description="WYL" evidence="2">
    <location>
        <begin position="139"/>
        <end position="203"/>
    </location>
</feature>
<evidence type="ECO:0000313" key="3">
    <source>
        <dbReference type="EMBL" id="ADG05298.1"/>
    </source>
</evidence>
<dbReference type="STRING" id="562970.Btus_0531"/>
<organism evidence="3 4">
    <name type="scientific">Kyrpidia tusciae (strain DSM 2912 / NBRC 15312 / T2)</name>
    <name type="common">Bacillus tusciae</name>
    <dbReference type="NCBI Taxonomy" id="562970"/>
    <lineage>
        <taxon>Bacteria</taxon>
        <taxon>Bacillati</taxon>
        <taxon>Bacillota</taxon>
        <taxon>Bacilli</taxon>
        <taxon>Bacillales</taxon>
        <taxon>Alicyclobacillaceae</taxon>
        <taxon>Kyrpidia</taxon>
    </lineage>
</organism>
<dbReference type="RefSeq" id="WP_013074591.1">
    <property type="nucleotide sequence ID" value="NC_014098.1"/>
</dbReference>
<dbReference type="PROSITE" id="PS52050">
    <property type="entry name" value="WYL"/>
    <property type="match status" value="1"/>
</dbReference>
<evidence type="ECO:0000259" key="2">
    <source>
        <dbReference type="Pfam" id="PF13280"/>
    </source>
</evidence>
<dbReference type="PANTHER" id="PTHR34580">
    <property type="match status" value="1"/>
</dbReference>
<dbReference type="SUPFAM" id="SSF46785">
    <property type="entry name" value="Winged helix' DNA-binding domain"/>
    <property type="match status" value="1"/>
</dbReference>
<name>D5WTX8_KYRT2</name>
<dbReference type="Pfam" id="PF08279">
    <property type="entry name" value="HTH_11"/>
    <property type="match status" value="1"/>
</dbReference>
<dbReference type="Proteomes" id="UP000002368">
    <property type="component" value="Chromosome"/>
</dbReference>
<sequence length="328" mass="37906">MPKAAHMLAILWLLKSRKRMTARELAEELEIHVRTVYRCIDALCASGVPIRSESGHHGGYSLLESFAEAPLFFDPDEQKALMHAAIFAREAGYPFGEALNRAIDKLKRYANEEQLAHINRHVAGFDVIIPPSDSSPEALLKELERSVADGRTLFIEYQKGDGTVRSRHIDPYGLVYWKGRWYVVAHCHFRREIRCFRADRIRAFSLTDSVFQRPPEFSARQFFLQRMLPDTVNSEQPVVIHIRGKEEAVQDLCRQWLFGHVLVKRSGNEAWFGVDERAIRTYVPYFLLTYGTSIRVLEPSLLQERLVEVASELLDHYRCVPFTDRECQ</sequence>
<dbReference type="PANTHER" id="PTHR34580:SF3">
    <property type="entry name" value="PROTEIN PAFB"/>
    <property type="match status" value="1"/>
</dbReference>
<dbReference type="Gene3D" id="1.10.10.10">
    <property type="entry name" value="Winged helix-like DNA-binding domain superfamily/Winged helix DNA-binding domain"/>
    <property type="match status" value="1"/>
</dbReference>
<dbReference type="EMBL" id="CP002017">
    <property type="protein sequence ID" value="ADG05298.1"/>
    <property type="molecule type" value="Genomic_DNA"/>
</dbReference>
<dbReference type="eggNOG" id="COG2378">
    <property type="taxonomic scope" value="Bacteria"/>
</dbReference>
<dbReference type="AlphaFoldDB" id="D5WTX8"/>
<keyword evidence="4" id="KW-1185">Reference proteome</keyword>
<feature type="domain" description="Helix-turn-helix type 11" evidence="1">
    <location>
        <begin position="8"/>
        <end position="60"/>
    </location>
</feature>
<dbReference type="OrthoDB" id="9815009at2"/>
<dbReference type="InterPro" id="IPR026881">
    <property type="entry name" value="WYL_dom"/>
</dbReference>
<proteinExistence type="predicted"/>
<dbReference type="HOGENOM" id="CLU_041141_5_0_9"/>
<protein>
    <submittedName>
        <fullName evidence="3">Helix-turn-helix type 11 domain protein</fullName>
    </submittedName>
</protein>
<dbReference type="InterPro" id="IPR028349">
    <property type="entry name" value="PafC-like"/>
</dbReference>